<sequence length="311" mass="35047">MPVIKNMEKIKNNIKKIKEISKKVMTWKGLAIVVAITFVFTQVVGLNLNLLAKVDSAIADYRENKTKKEVLPNEVVIPVWWNDAGRKLASTGVIDVGKFEKLFEQRGGIHEETKKLLYESGITEIKINEENAGQILNLLWAFGLANKNRVLEEGPMTEYDTSKFASTGGWSLADGNPMSHYSKHDFVNLDESKQELVERVAKGIYRPCCGNHTYFPDCNHGMAMLGLLELMADRGLTESQMYEFALKFNSYWFPDTYLTIAKFMKEKRGIDWSDVDPKEVLGNDYSSAVAYRQIRAEIEPVQISAGGSCGV</sequence>
<gene>
    <name evidence="1" type="ORF">COV29_03280</name>
</gene>
<dbReference type="EMBL" id="PCXQ01000005">
    <property type="protein sequence ID" value="PJE50730.1"/>
    <property type="molecule type" value="Genomic_DNA"/>
</dbReference>
<organism evidence="1 2">
    <name type="scientific">Candidatus Yanofskybacteria bacterium CG10_big_fil_rev_8_21_14_0_10_36_16</name>
    <dbReference type="NCBI Taxonomy" id="1975096"/>
    <lineage>
        <taxon>Bacteria</taxon>
        <taxon>Candidatus Yanofskyibacteriota</taxon>
    </lineage>
</organism>
<comment type="caution">
    <text evidence="1">The sequence shown here is derived from an EMBL/GenBank/DDBJ whole genome shotgun (WGS) entry which is preliminary data.</text>
</comment>
<evidence type="ECO:0000313" key="1">
    <source>
        <dbReference type="EMBL" id="PJE50730.1"/>
    </source>
</evidence>
<proteinExistence type="predicted"/>
<protein>
    <submittedName>
        <fullName evidence="1">Uncharacterized protein</fullName>
    </submittedName>
</protein>
<dbReference type="Proteomes" id="UP000228496">
    <property type="component" value="Unassembled WGS sequence"/>
</dbReference>
<accession>A0A2J0Q6Z8</accession>
<evidence type="ECO:0000313" key="2">
    <source>
        <dbReference type="Proteomes" id="UP000228496"/>
    </source>
</evidence>
<reference evidence="1 2" key="1">
    <citation type="submission" date="2017-09" db="EMBL/GenBank/DDBJ databases">
        <title>Depth-based differentiation of microbial function through sediment-hosted aquifers and enrichment of novel symbionts in the deep terrestrial subsurface.</title>
        <authorList>
            <person name="Probst A.J."/>
            <person name="Ladd B."/>
            <person name="Jarett J.K."/>
            <person name="Geller-Mcgrath D.E."/>
            <person name="Sieber C.M."/>
            <person name="Emerson J.B."/>
            <person name="Anantharaman K."/>
            <person name="Thomas B.C."/>
            <person name="Malmstrom R."/>
            <person name="Stieglmeier M."/>
            <person name="Klingl A."/>
            <person name="Woyke T."/>
            <person name="Ryan C.M."/>
            <person name="Banfield J.F."/>
        </authorList>
    </citation>
    <scope>NUCLEOTIDE SEQUENCE [LARGE SCALE GENOMIC DNA]</scope>
    <source>
        <strain evidence="1">CG10_big_fil_rev_8_21_14_0_10_36_16</strain>
    </source>
</reference>
<name>A0A2J0Q6Z8_9BACT</name>
<dbReference type="AlphaFoldDB" id="A0A2J0Q6Z8"/>